<keyword evidence="3" id="KW-0285">Flavoprotein</keyword>
<evidence type="ECO:0000256" key="5">
    <source>
        <dbReference type="ARBA" id="ARBA00023002"/>
    </source>
</evidence>
<sequence>MIIDLETSPLGKKEVKAQACIVGAGPAGITLALELARARPDWKIVLCEAGGQNLATNREKQIYKASLGEKKYAVLDISRRRKLGGTSTHWGGWCKPLDTTDYEDNHAWDVPAWPFSEKELEPFFQQTQKWLEIKGDFYDIEKIRDRHAEKLLELRPNTRVSQHLFRFSPPTRFAERYVDELEKQDNLTCLLHANLHDLSRNGDRISAAHVRALDGESITITADNFVLAMGGMETTRQLLNMQENNTAQGEGIYSNHLGRYFADHYGARPGELLAIENLQYSRFLDGDAPVMPVLTFSKNDIRAAGQHNSCMMLRPKPSSDSLLSNYGGNTGLGFKSSEYWHYDIQSIVEPRPNPSSRIVLTDERCELGLRKMKLDWKLHPGDYKSAYELLGALGDELSASGLGRARMADTNTPKSIAAANGACHHLGTTRMAANAEDGVVDPNLRVFDHENLYVASSSVFPRYGYSNPTFTIVALSIRLANHLAKQNGEKA</sequence>
<dbReference type="PANTHER" id="PTHR42784">
    <property type="entry name" value="PYRANOSE 2-OXIDASE"/>
    <property type="match status" value="1"/>
</dbReference>
<proteinExistence type="inferred from homology"/>
<dbReference type="GO" id="GO:0016614">
    <property type="term" value="F:oxidoreductase activity, acting on CH-OH group of donors"/>
    <property type="evidence" value="ECO:0007669"/>
    <property type="project" value="InterPro"/>
</dbReference>
<dbReference type="RefSeq" id="WP_113953438.1">
    <property type="nucleotide sequence ID" value="NZ_QNRT01000002.1"/>
</dbReference>
<gene>
    <name evidence="7" type="ORF">DFR28_1021</name>
</gene>
<dbReference type="EMBL" id="QNRT01000002">
    <property type="protein sequence ID" value="RBP50590.1"/>
    <property type="molecule type" value="Genomic_DNA"/>
</dbReference>
<dbReference type="PANTHER" id="PTHR42784:SF1">
    <property type="entry name" value="PYRANOSE 2-OXIDASE"/>
    <property type="match status" value="1"/>
</dbReference>
<evidence type="ECO:0000256" key="3">
    <source>
        <dbReference type="ARBA" id="ARBA00022630"/>
    </source>
</evidence>
<dbReference type="SUPFAM" id="SSF51905">
    <property type="entry name" value="FAD/NAD(P)-binding domain"/>
    <property type="match status" value="1"/>
</dbReference>
<dbReference type="Gene3D" id="3.50.50.60">
    <property type="entry name" value="FAD/NAD(P)-binding domain"/>
    <property type="match status" value="2"/>
</dbReference>
<feature type="domain" description="Glucose-methanol-choline oxidoreductase C-terminal" evidence="6">
    <location>
        <begin position="352"/>
        <end position="475"/>
    </location>
</feature>
<comment type="similarity">
    <text evidence="2">Belongs to the GMC oxidoreductase family.</text>
</comment>
<evidence type="ECO:0000256" key="4">
    <source>
        <dbReference type="ARBA" id="ARBA00022827"/>
    </source>
</evidence>
<dbReference type="InParanoid" id="A0A395JPF7"/>
<protein>
    <submittedName>
        <fullName evidence="7">Choline dehydrogenase-like flavoprotein</fullName>
    </submittedName>
</protein>
<keyword evidence="8" id="KW-1185">Reference proteome</keyword>
<organism evidence="7 8">
    <name type="scientific">Arenicella xantha</name>
    <dbReference type="NCBI Taxonomy" id="644221"/>
    <lineage>
        <taxon>Bacteria</taxon>
        <taxon>Pseudomonadati</taxon>
        <taxon>Pseudomonadota</taxon>
        <taxon>Gammaproteobacteria</taxon>
        <taxon>Arenicellales</taxon>
        <taxon>Arenicellaceae</taxon>
        <taxon>Arenicella</taxon>
    </lineage>
</organism>
<evidence type="ECO:0000256" key="2">
    <source>
        <dbReference type="ARBA" id="ARBA00010790"/>
    </source>
</evidence>
<comment type="cofactor">
    <cofactor evidence="1">
        <name>FAD</name>
        <dbReference type="ChEBI" id="CHEBI:57692"/>
    </cofactor>
</comment>
<dbReference type="AlphaFoldDB" id="A0A395JPF7"/>
<dbReference type="OrthoDB" id="9787779at2"/>
<dbReference type="InterPro" id="IPR051473">
    <property type="entry name" value="P2Ox-like"/>
</dbReference>
<dbReference type="InterPro" id="IPR007867">
    <property type="entry name" value="GMC_OxRtase_C"/>
</dbReference>
<keyword evidence="5" id="KW-0560">Oxidoreductase</keyword>
<reference evidence="7 8" key="1">
    <citation type="submission" date="2018-06" db="EMBL/GenBank/DDBJ databases">
        <title>Genomic Encyclopedia of Type Strains, Phase IV (KMG-IV): sequencing the most valuable type-strain genomes for metagenomic binning, comparative biology and taxonomic classification.</title>
        <authorList>
            <person name="Goeker M."/>
        </authorList>
    </citation>
    <scope>NUCLEOTIDE SEQUENCE [LARGE SCALE GENOMIC DNA]</scope>
    <source>
        <strain evidence="7 8">DSM 24032</strain>
    </source>
</reference>
<evidence type="ECO:0000256" key="1">
    <source>
        <dbReference type="ARBA" id="ARBA00001974"/>
    </source>
</evidence>
<keyword evidence="4" id="KW-0274">FAD</keyword>
<comment type="caution">
    <text evidence="7">The sequence shown here is derived from an EMBL/GenBank/DDBJ whole genome shotgun (WGS) entry which is preliminary data.</text>
</comment>
<evidence type="ECO:0000313" key="8">
    <source>
        <dbReference type="Proteomes" id="UP000253083"/>
    </source>
</evidence>
<accession>A0A395JPF7</accession>
<evidence type="ECO:0000313" key="7">
    <source>
        <dbReference type="EMBL" id="RBP50590.1"/>
    </source>
</evidence>
<name>A0A395JPF7_9GAMM</name>
<dbReference type="Proteomes" id="UP000253083">
    <property type="component" value="Unassembled WGS sequence"/>
</dbReference>
<dbReference type="InterPro" id="IPR036188">
    <property type="entry name" value="FAD/NAD-bd_sf"/>
</dbReference>
<dbReference type="Pfam" id="PF05199">
    <property type="entry name" value="GMC_oxred_C"/>
    <property type="match status" value="1"/>
</dbReference>
<evidence type="ECO:0000259" key="6">
    <source>
        <dbReference type="Pfam" id="PF05199"/>
    </source>
</evidence>